<dbReference type="Gramene" id="Ma11_t20230.1">
    <property type="protein sequence ID" value="Ma11_p20230.1"/>
    <property type="gene ID" value="Ma11_g20230"/>
</dbReference>
<dbReference type="OMA" id="MVFMENV"/>
<dbReference type="InterPro" id="IPR056813">
    <property type="entry name" value="GIL1_IRKI_C"/>
</dbReference>
<evidence type="ECO:0000259" key="4">
    <source>
        <dbReference type="Pfam" id="PF24994"/>
    </source>
</evidence>
<sequence length="456" mass="50292">MLQKFALAVKTKTIEFFAEEDEEEEEERAVGVDDPDACPAPEEVITGQRVVVLRPDPAPRPDPETLTAAALAALSSFQAAYLHLQTAHSPFLSDAVLSADRAAVSHLRRLSEVKRLYLSTGPGPSPVPTSALPLSFLLEAQVQDNQDLLRTFEALVDRLQSDIDRKDAEAAALEKALADLDGSGVRLAHRLERACMPAEERVESLLTIGVFDSVLRDTCRVTHRFARVLIDLMNLSGWNLGVAANCIYPDVNFTKPGHCRYAILSYICLGMFGGFDSYDFCDDGDGVDMDEIDVSIRRTDSLQQFIEHSALDPLELMRDFPSSDFVKFCKKKYAKLIHPGIESSLLRNSAIGESLLGSLTPSSPLYESFASMASSIWMLHKLAWAYNPVVKIFQVAPGTEFSMVFMETIVPKVDKLHMDSGSSSRPKVGFTVVPGFHVGKTVIQSRVYLDDSEQTL</sequence>
<feature type="domain" description="GIL1/IRKI C-terminal" evidence="4">
    <location>
        <begin position="392"/>
        <end position="448"/>
    </location>
</feature>
<evidence type="ECO:0000313" key="7">
    <source>
        <dbReference type="Proteomes" id="UP000012960"/>
    </source>
</evidence>
<feature type="region of interest" description="Disordered" evidence="2">
    <location>
        <begin position="19"/>
        <end position="40"/>
    </location>
</feature>
<accession>A0A804L9V0</accession>
<dbReference type="EnsemblPlants" id="Ma11_t20230.1">
    <property type="protein sequence ID" value="Ma11_p20230.1"/>
    <property type="gene ID" value="Ma11_g20230"/>
</dbReference>
<feature type="domain" description="DUF641" evidence="3">
    <location>
        <begin position="64"/>
        <end position="182"/>
    </location>
</feature>
<proteinExistence type="predicted"/>
<dbReference type="GO" id="GO:0009959">
    <property type="term" value="P:negative gravitropism"/>
    <property type="evidence" value="ECO:0007669"/>
    <property type="project" value="InterPro"/>
</dbReference>
<dbReference type="Pfam" id="PF04859">
    <property type="entry name" value="DUF641"/>
    <property type="match status" value="1"/>
</dbReference>
<organism evidence="6 7">
    <name type="scientific">Musa acuminata subsp. malaccensis</name>
    <name type="common">Wild banana</name>
    <name type="synonym">Musa malaccensis</name>
    <dbReference type="NCBI Taxonomy" id="214687"/>
    <lineage>
        <taxon>Eukaryota</taxon>
        <taxon>Viridiplantae</taxon>
        <taxon>Streptophyta</taxon>
        <taxon>Embryophyta</taxon>
        <taxon>Tracheophyta</taxon>
        <taxon>Spermatophyta</taxon>
        <taxon>Magnoliopsida</taxon>
        <taxon>Liliopsida</taxon>
        <taxon>Zingiberales</taxon>
        <taxon>Musaceae</taxon>
        <taxon>Musa</taxon>
    </lineage>
</organism>
<evidence type="ECO:0000256" key="2">
    <source>
        <dbReference type="SAM" id="MobiDB-lite"/>
    </source>
</evidence>
<evidence type="ECO:0000259" key="3">
    <source>
        <dbReference type="Pfam" id="PF04859"/>
    </source>
</evidence>
<dbReference type="AlphaFoldDB" id="A0A804L9V0"/>
<evidence type="ECO:0000256" key="1">
    <source>
        <dbReference type="SAM" id="Coils"/>
    </source>
</evidence>
<evidence type="ECO:0000313" key="5">
    <source>
        <dbReference type="EMBL" id="CAG1865141.1"/>
    </source>
</evidence>
<dbReference type="InterPro" id="IPR006943">
    <property type="entry name" value="DUF641_pln"/>
</dbReference>
<protein>
    <submittedName>
        <fullName evidence="5">(wild Malaysian banana) hypothetical protein</fullName>
    </submittedName>
</protein>
<reference evidence="5" key="1">
    <citation type="submission" date="2021-03" db="EMBL/GenBank/DDBJ databases">
        <authorList>
            <consortium name="Genoscope - CEA"/>
            <person name="William W."/>
        </authorList>
    </citation>
    <scope>NUCLEOTIDE SEQUENCE</scope>
    <source>
        <strain evidence="5">Doubled-haploid Pahang</strain>
    </source>
</reference>
<name>A0A804L9V0_MUSAM</name>
<gene>
    <name evidence="5" type="ORF">GSMUA_04870.1</name>
</gene>
<keyword evidence="7" id="KW-1185">Reference proteome</keyword>
<dbReference type="GO" id="GO:0009639">
    <property type="term" value="P:response to red or far red light"/>
    <property type="evidence" value="ECO:0007669"/>
    <property type="project" value="InterPro"/>
</dbReference>
<dbReference type="PANTHER" id="PTHR31161">
    <property type="entry name" value="PROTEIN GRAVITROPIC IN THE LIGHT 1"/>
    <property type="match status" value="1"/>
</dbReference>
<keyword evidence="1" id="KW-0175">Coiled coil</keyword>
<evidence type="ECO:0000313" key="6">
    <source>
        <dbReference type="EnsemblPlants" id="Ma11_p20230.1"/>
    </source>
</evidence>
<dbReference type="OrthoDB" id="1915848at2759"/>
<dbReference type="InterPro" id="IPR040225">
    <property type="entry name" value="GIL1-like"/>
</dbReference>
<dbReference type="FunCoup" id="A0A804L9V0">
    <property type="interactions" value="3868"/>
</dbReference>
<dbReference type="Pfam" id="PF24994">
    <property type="entry name" value="GIL1_IRKI_C"/>
    <property type="match status" value="1"/>
</dbReference>
<dbReference type="InParanoid" id="A0A804L9V0"/>
<dbReference type="EMBL" id="HG996475">
    <property type="protein sequence ID" value="CAG1865141.1"/>
    <property type="molecule type" value="Genomic_DNA"/>
</dbReference>
<reference evidence="6" key="2">
    <citation type="submission" date="2021-05" db="UniProtKB">
        <authorList>
            <consortium name="EnsemblPlants"/>
        </authorList>
    </citation>
    <scope>IDENTIFICATION</scope>
    <source>
        <strain evidence="6">subsp. malaccensis</strain>
    </source>
</reference>
<dbReference type="Proteomes" id="UP000012960">
    <property type="component" value="Unplaced"/>
</dbReference>
<feature type="coiled-coil region" evidence="1">
    <location>
        <begin position="149"/>
        <end position="183"/>
    </location>
</feature>